<dbReference type="Proteomes" id="UP000009183">
    <property type="component" value="Chromosome 12"/>
</dbReference>
<gene>
    <name evidence="2" type="ordered locus">VIT_12s0121g00110</name>
</gene>
<evidence type="ECO:0000313" key="3">
    <source>
        <dbReference type="Proteomes" id="UP000009183"/>
    </source>
</evidence>
<keyword evidence="3" id="KW-1185">Reference proteome</keyword>
<keyword evidence="1" id="KW-1133">Transmembrane helix</keyword>
<dbReference type="PaxDb" id="29760-VIT_12s0121g00110.t01"/>
<keyword evidence="1" id="KW-0812">Transmembrane</keyword>
<dbReference type="AlphaFoldDB" id="D7UD67"/>
<name>D7UD67_VITVI</name>
<evidence type="ECO:0000256" key="1">
    <source>
        <dbReference type="SAM" id="Phobius"/>
    </source>
</evidence>
<reference evidence="3" key="1">
    <citation type="journal article" date="2007" name="Nature">
        <title>The grapevine genome sequence suggests ancestral hexaploidization in major angiosperm phyla.</title>
        <authorList>
            <consortium name="The French-Italian Public Consortium for Grapevine Genome Characterization."/>
            <person name="Jaillon O."/>
            <person name="Aury J.-M."/>
            <person name="Noel B."/>
            <person name="Policriti A."/>
            <person name="Clepet C."/>
            <person name="Casagrande A."/>
            <person name="Choisne N."/>
            <person name="Aubourg S."/>
            <person name="Vitulo N."/>
            <person name="Jubin C."/>
            <person name="Vezzi A."/>
            <person name="Legeai F."/>
            <person name="Hugueney P."/>
            <person name="Dasilva C."/>
            <person name="Horner D."/>
            <person name="Mica E."/>
            <person name="Jublot D."/>
            <person name="Poulain J."/>
            <person name="Bruyere C."/>
            <person name="Billault A."/>
            <person name="Segurens B."/>
            <person name="Gouyvenoux M."/>
            <person name="Ugarte E."/>
            <person name="Cattonaro F."/>
            <person name="Anthouard V."/>
            <person name="Vico V."/>
            <person name="Del Fabbro C."/>
            <person name="Alaux M."/>
            <person name="Di Gaspero G."/>
            <person name="Dumas V."/>
            <person name="Felice N."/>
            <person name="Paillard S."/>
            <person name="Juman I."/>
            <person name="Moroldo M."/>
            <person name="Scalabrin S."/>
            <person name="Canaguier A."/>
            <person name="Le Clainche I."/>
            <person name="Malacrida G."/>
            <person name="Durand E."/>
            <person name="Pesole G."/>
            <person name="Laucou V."/>
            <person name="Chatelet P."/>
            <person name="Merdinoglu D."/>
            <person name="Delledonne M."/>
            <person name="Pezzotti M."/>
            <person name="Lecharny A."/>
            <person name="Scarpelli C."/>
            <person name="Artiguenave F."/>
            <person name="Pe M.E."/>
            <person name="Valle G."/>
            <person name="Morgante M."/>
            <person name="Caboche M."/>
            <person name="Adam-Blondon A.-F."/>
            <person name="Weissenbach J."/>
            <person name="Quetier F."/>
            <person name="Wincker P."/>
        </authorList>
    </citation>
    <scope>NUCLEOTIDE SEQUENCE [LARGE SCALE GENOMIC DNA]</scope>
    <source>
        <strain evidence="3">cv. Pinot noir / PN40024</strain>
    </source>
</reference>
<feature type="transmembrane region" description="Helical" evidence="1">
    <location>
        <begin position="7"/>
        <end position="26"/>
    </location>
</feature>
<accession>D7UD67</accession>
<dbReference type="EMBL" id="FN596758">
    <property type="protein sequence ID" value="CBI40682.3"/>
    <property type="molecule type" value="Genomic_DNA"/>
</dbReference>
<dbReference type="InParanoid" id="D7UD67"/>
<dbReference type="HOGENOM" id="CLU_3415630_0_0_1"/>
<organism evidence="2 3">
    <name type="scientific">Vitis vinifera</name>
    <name type="common">Grape</name>
    <dbReference type="NCBI Taxonomy" id="29760"/>
    <lineage>
        <taxon>Eukaryota</taxon>
        <taxon>Viridiplantae</taxon>
        <taxon>Streptophyta</taxon>
        <taxon>Embryophyta</taxon>
        <taxon>Tracheophyta</taxon>
        <taxon>Spermatophyta</taxon>
        <taxon>Magnoliopsida</taxon>
        <taxon>eudicotyledons</taxon>
        <taxon>Gunneridae</taxon>
        <taxon>Pentapetalae</taxon>
        <taxon>rosids</taxon>
        <taxon>Vitales</taxon>
        <taxon>Vitaceae</taxon>
        <taxon>Viteae</taxon>
        <taxon>Vitis</taxon>
    </lineage>
</organism>
<protein>
    <submittedName>
        <fullName evidence="2">Uncharacterized protein</fullName>
    </submittedName>
</protein>
<keyword evidence="1" id="KW-0472">Membrane</keyword>
<sequence length="27" mass="3057">MTKKKALIPLLYVASIVFLPCLSSRYT</sequence>
<evidence type="ECO:0000313" key="2">
    <source>
        <dbReference type="EMBL" id="CBI40682.3"/>
    </source>
</evidence>
<proteinExistence type="predicted"/>